<proteinExistence type="predicted"/>
<organism evidence="1 2">
    <name type="scientific">Scortum barcoo</name>
    <name type="common">barcoo grunter</name>
    <dbReference type="NCBI Taxonomy" id="214431"/>
    <lineage>
        <taxon>Eukaryota</taxon>
        <taxon>Metazoa</taxon>
        <taxon>Chordata</taxon>
        <taxon>Craniata</taxon>
        <taxon>Vertebrata</taxon>
        <taxon>Euteleostomi</taxon>
        <taxon>Actinopterygii</taxon>
        <taxon>Neopterygii</taxon>
        <taxon>Teleostei</taxon>
        <taxon>Neoteleostei</taxon>
        <taxon>Acanthomorphata</taxon>
        <taxon>Eupercaria</taxon>
        <taxon>Centrarchiformes</taxon>
        <taxon>Terapontoidei</taxon>
        <taxon>Terapontidae</taxon>
        <taxon>Scortum</taxon>
    </lineage>
</organism>
<gene>
    <name evidence="1" type="ORF">L3Q82_005796</name>
</gene>
<evidence type="ECO:0000313" key="1">
    <source>
        <dbReference type="EMBL" id="KAI3351245.1"/>
    </source>
</evidence>
<comment type="caution">
    <text evidence="1">The sequence shown here is derived from an EMBL/GenBank/DDBJ whole genome shotgun (WGS) entry which is preliminary data.</text>
</comment>
<accession>A0ACB8V6I7</accession>
<keyword evidence="2" id="KW-1185">Reference proteome</keyword>
<reference evidence="1" key="1">
    <citation type="submission" date="2022-04" db="EMBL/GenBank/DDBJ databases">
        <title>Jade perch genome.</title>
        <authorList>
            <person name="Chao B."/>
        </authorList>
    </citation>
    <scope>NUCLEOTIDE SEQUENCE</scope>
    <source>
        <strain evidence="1">CB-2022</strain>
    </source>
</reference>
<name>A0ACB8V6I7_9TELE</name>
<protein>
    <submittedName>
        <fullName evidence="1">Uncharacterized protein</fullName>
    </submittedName>
</protein>
<dbReference type="Proteomes" id="UP000831701">
    <property type="component" value="Chromosome 24"/>
</dbReference>
<evidence type="ECO:0000313" key="2">
    <source>
        <dbReference type="Proteomes" id="UP000831701"/>
    </source>
</evidence>
<sequence length="170" mass="18400">MILRCCMVSGAPGEQLLTPVTSTNAGPRQQEPAPALQPPTPPVTCPHTGQEVSGTAITRREGRAGGGRNEEIEGVKNRRRRRGVERDTNMQGKKLEDYNMQLLLHSAMVGGILCDPLCHHLTPDSSRSMSDGPAGTVRQISMIKCDVFDLDSCITSVVVTFSAAKHKKHN</sequence>
<dbReference type="EMBL" id="CM041554">
    <property type="protein sequence ID" value="KAI3351245.1"/>
    <property type="molecule type" value="Genomic_DNA"/>
</dbReference>